<dbReference type="InterPro" id="IPR047324">
    <property type="entry name" value="LbH_gamma_CA-like"/>
</dbReference>
<dbReference type="AlphaFoldDB" id="A0A918RTS2"/>
<dbReference type="Proteomes" id="UP000614811">
    <property type="component" value="Unassembled WGS sequence"/>
</dbReference>
<dbReference type="EMBL" id="BMXA01000003">
    <property type="protein sequence ID" value="GHA10163.1"/>
    <property type="molecule type" value="Genomic_DNA"/>
</dbReference>
<dbReference type="PANTHER" id="PTHR13061">
    <property type="entry name" value="DYNACTIN SUBUNIT P25"/>
    <property type="match status" value="1"/>
</dbReference>
<evidence type="ECO:0000313" key="1">
    <source>
        <dbReference type="EMBL" id="GHA10163.1"/>
    </source>
</evidence>
<keyword evidence="2" id="KW-1185">Reference proteome</keyword>
<name>A0A918RTS2_9GAMM</name>
<proteinExistence type="predicted"/>
<dbReference type="CDD" id="cd04645">
    <property type="entry name" value="LbH_gamma_CA_like"/>
    <property type="match status" value="1"/>
</dbReference>
<gene>
    <name evidence="1" type="ORF">GCM10008090_19660</name>
</gene>
<dbReference type="PANTHER" id="PTHR13061:SF29">
    <property type="entry name" value="GAMMA CARBONIC ANHYDRASE-LIKE 1, MITOCHONDRIAL-RELATED"/>
    <property type="match status" value="1"/>
</dbReference>
<sequence>MSTIIKVGLLLQGVEFTVSSYENVSETTMKVPNNQGILLPYRGVCPTLAPSAFIAQTATIIGDVQVGAESGIWYGCVVRGDVNEIRIGERTNIQDLTMIHCAERGQGTYLGNDITVGHSAILHACTIEDDAFIGIQACVMDDCLVERGAMVAAGALVTPGKVVPAGEVWAGSPAKKLRDINESDLAFFEINRQRYVRLATEYRQEQGSNNA</sequence>
<dbReference type="SUPFAM" id="SSF51161">
    <property type="entry name" value="Trimeric LpxA-like enzymes"/>
    <property type="match status" value="1"/>
</dbReference>
<dbReference type="Gene3D" id="2.160.10.10">
    <property type="entry name" value="Hexapeptide repeat proteins"/>
    <property type="match status" value="1"/>
</dbReference>
<organism evidence="1 2">
    <name type="scientific">Arenicella chitinivorans</name>
    <dbReference type="NCBI Taxonomy" id="1329800"/>
    <lineage>
        <taxon>Bacteria</taxon>
        <taxon>Pseudomonadati</taxon>
        <taxon>Pseudomonadota</taxon>
        <taxon>Gammaproteobacteria</taxon>
        <taxon>Arenicellales</taxon>
        <taxon>Arenicellaceae</taxon>
        <taxon>Arenicella</taxon>
    </lineage>
</organism>
<accession>A0A918RTS2</accession>
<reference evidence="1" key="2">
    <citation type="submission" date="2020-09" db="EMBL/GenBank/DDBJ databases">
        <authorList>
            <person name="Sun Q."/>
            <person name="Kim S."/>
        </authorList>
    </citation>
    <scope>NUCLEOTIDE SEQUENCE</scope>
    <source>
        <strain evidence="1">KCTC 12711</strain>
    </source>
</reference>
<evidence type="ECO:0000313" key="2">
    <source>
        <dbReference type="Proteomes" id="UP000614811"/>
    </source>
</evidence>
<dbReference type="InterPro" id="IPR011004">
    <property type="entry name" value="Trimer_LpxA-like_sf"/>
</dbReference>
<dbReference type="RefSeq" id="WP_229794236.1">
    <property type="nucleotide sequence ID" value="NZ_BMXA01000003.1"/>
</dbReference>
<dbReference type="InterPro" id="IPR050484">
    <property type="entry name" value="Transf_Hexapept/Carb_Anhydrase"/>
</dbReference>
<reference evidence="1" key="1">
    <citation type="journal article" date="2014" name="Int. J. Syst. Evol. Microbiol.">
        <title>Complete genome sequence of Corynebacterium casei LMG S-19264T (=DSM 44701T), isolated from a smear-ripened cheese.</title>
        <authorList>
            <consortium name="US DOE Joint Genome Institute (JGI-PGF)"/>
            <person name="Walter F."/>
            <person name="Albersmeier A."/>
            <person name="Kalinowski J."/>
            <person name="Ruckert C."/>
        </authorList>
    </citation>
    <scope>NUCLEOTIDE SEQUENCE</scope>
    <source>
        <strain evidence="1">KCTC 12711</strain>
    </source>
</reference>
<protein>
    <submittedName>
        <fullName evidence="1">Gamma carbonic anhydrase family protein</fullName>
    </submittedName>
</protein>
<comment type="caution">
    <text evidence="1">The sequence shown here is derived from an EMBL/GenBank/DDBJ whole genome shotgun (WGS) entry which is preliminary data.</text>
</comment>